<dbReference type="Proteomes" id="UP001296873">
    <property type="component" value="Unassembled WGS sequence"/>
</dbReference>
<dbReference type="InterPro" id="IPR029063">
    <property type="entry name" value="SAM-dependent_MTases_sf"/>
</dbReference>
<gene>
    <name evidence="1" type="ORF">CKO28_06680</name>
</gene>
<dbReference type="CDD" id="cd02440">
    <property type="entry name" value="AdoMet_MTases"/>
    <property type="match status" value="1"/>
</dbReference>
<accession>A0ABS1DD92</accession>
<dbReference type="PANTHER" id="PTHR43861">
    <property type="entry name" value="TRANS-ACONITATE 2-METHYLTRANSFERASE-RELATED"/>
    <property type="match status" value="1"/>
</dbReference>
<dbReference type="Pfam" id="PF13489">
    <property type="entry name" value="Methyltransf_23"/>
    <property type="match status" value="1"/>
</dbReference>
<sequence length="237" mass="27014">MWRMVRCANCAFVYVPEAPDYEELAENLAWEKTATAEKKRREKRWPRGRALVKTIKRQFAFARHDQNDLLRRVLPEGHVLDVGCGEGRVPEPFVPYGIEISEGLWRRADEKMRARGGHAVNASALAGLAAFDDGAFDGIIMRSYLEHEDRPREVLHRAITKLRPGGVLFVRVPNFGSLNARLLGPRWCGIRLPDHLNYFTNAHLRAMSEGAGYRYRLLNRITLPTDDNIKALLIRAA</sequence>
<comment type="caution">
    <text evidence="1">The sequence shown here is derived from an EMBL/GenBank/DDBJ whole genome shotgun (WGS) entry which is preliminary data.</text>
</comment>
<proteinExistence type="predicted"/>
<protein>
    <recommendedName>
        <fullName evidence="3">Class I SAM-dependent methyltransferase</fullName>
    </recommendedName>
</protein>
<keyword evidence="2" id="KW-1185">Reference proteome</keyword>
<organism evidence="1 2">
    <name type="scientific">Rhodovibrio sodomensis</name>
    <dbReference type="NCBI Taxonomy" id="1088"/>
    <lineage>
        <taxon>Bacteria</taxon>
        <taxon>Pseudomonadati</taxon>
        <taxon>Pseudomonadota</taxon>
        <taxon>Alphaproteobacteria</taxon>
        <taxon>Rhodospirillales</taxon>
        <taxon>Rhodovibrionaceae</taxon>
        <taxon>Rhodovibrio</taxon>
    </lineage>
</organism>
<dbReference type="SUPFAM" id="SSF53335">
    <property type="entry name" value="S-adenosyl-L-methionine-dependent methyltransferases"/>
    <property type="match status" value="1"/>
</dbReference>
<evidence type="ECO:0000313" key="1">
    <source>
        <dbReference type="EMBL" id="MBK1667718.1"/>
    </source>
</evidence>
<evidence type="ECO:0000313" key="2">
    <source>
        <dbReference type="Proteomes" id="UP001296873"/>
    </source>
</evidence>
<name>A0ABS1DD92_9PROT</name>
<dbReference type="Gene3D" id="3.40.50.150">
    <property type="entry name" value="Vaccinia Virus protein VP39"/>
    <property type="match status" value="1"/>
</dbReference>
<dbReference type="EMBL" id="NRRL01000011">
    <property type="protein sequence ID" value="MBK1667718.1"/>
    <property type="molecule type" value="Genomic_DNA"/>
</dbReference>
<reference evidence="1 2" key="1">
    <citation type="journal article" date="2020" name="Microorganisms">
        <title>Osmotic Adaptation and Compatible Solute Biosynthesis of Phototrophic Bacteria as Revealed from Genome Analyses.</title>
        <authorList>
            <person name="Imhoff J.F."/>
            <person name="Rahn T."/>
            <person name="Kunzel S."/>
            <person name="Keller A."/>
            <person name="Neulinger S.C."/>
        </authorList>
    </citation>
    <scope>NUCLEOTIDE SEQUENCE [LARGE SCALE GENOMIC DNA]</scope>
    <source>
        <strain evidence="1 2">DSM 9895</strain>
    </source>
</reference>
<evidence type="ECO:0008006" key="3">
    <source>
        <dbReference type="Google" id="ProtNLM"/>
    </source>
</evidence>